<protein>
    <submittedName>
        <fullName evidence="2">Uncharacterized protein</fullName>
    </submittedName>
</protein>
<keyword evidence="1" id="KW-1133">Transmembrane helix</keyword>
<dbReference type="STRING" id="1088818.A0A2I0B0B9"/>
<sequence>MGNSAPGWFKRLRRRRSCQWQLKLSISRSWRWLRLSLGFSVVEDVAFRVISVLEAVALLASISCFFLCCGCRV</sequence>
<reference evidence="2 3" key="1">
    <citation type="journal article" date="2017" name="Nature">
        <title>The Apostasia genome and the evolution of orchids.</title>
        <authorList>
            <person name="Zhang G.Q."/>
            <person name="Liu K.W."/>
            <person name="Li Z."/>
            <person name="Lohaus R."/>
            <person name="Hsiao Y.Y."/>
            <person name="Niu S.C."/>
            <person name="Wang J.Y."/>
            <person name="Lin Y.C."/>
            <person name="Xu Q."/>
            <person name="Chen L.J."/>
            <person name="Yoshida K."/>
            <person name="Fujiwara S."/>
            <person name="Wang Z.W."/>
            <person name="Zhang Y.Q."/>
            <person name="Mitsuda N."/>
            <person name="Wang M."/>
            <person name="Liu G.H."/>
            <person name="Pecoraro L."/>
            <person name="Huang H.X."/>
            <person name="Xiao X.J."/>
            <person name="Lin M."/>
            <person name="Wu X.Y."/>
            <person name="Wu W.L."/>
            <person name="Chen Y.Y."/>
            <person name="Chang S.B."/>
            <person name="Sakamoto S."/>
            <person name="Ohme-Takagi M."/>
            <person name="Yagi M."/>
            <person name="Zeng S.J."/>
            <person name="Shen C.Y."/>
            <person name="Yeh C.M."/>
            <person name="Luo Y.B."/>
            <person name="Tsai W.C."/>
            <person name="Van de Peer Y."/>
            <person name="Liu Z.J."/>
        </authorList>
    </citation>
    <scope>NUCLEOTIDE SEQUENCE [LARGE SCALE GENOMIC DNA]</scope>
    <source>
        <strain evidence="3">cv. Shenzhen</strain>
        <tissue evidence="2">Stem</tissue>
    </source>
</reference>
<keyword evidence="1" id="KW-0812">Transmembrane</keyword>
<name>A0A2I0B0B9_9ASPA</name>
<dbReference type="EMBL" id="KZ451932">
    <property type="protein sequence ID" value="PKA61230.1"/>
    <property type="molecule type" value="Genomic_DNA"/>
</dbReference>
<organism evidence="2 3">
    <name type="scientific">Apostasia shenzhenica</name>
    <dbReference type="NCBI Taxonomy" id="1088818"/>
    <lineage>
        <taxon>Eukaryota</taxon>
        <taxon>Viridiplantae</taxon>
        <taxon>Streptophyta</taxon>
        <taxon>Embryophyta</taxon>
        <taxon>Tracheophyta</taxon>
        <taxon>Spermatophyta</taxon>
        <taxon>Magnoliopsida</taxon>
        <taxon>Liliopsida</taxon>
        <taxon>Asparagales</taxon>
        <taxon>Orchidaceae</taxon>
        <taxon>Apostasioideae</taxon>
        <taxon>Apostasia</taxon>
    </lineage>
</organism>
<dbReference type="PANTHER" id="PTHR33726:SF3">
    <property type="entry name" value="TRANSMEMBRANE PROTEIN"/>
    <property type="match status" value="1"/>
</dbReference>
<dbReference type="PANTHER" id="PTHR33726">
    <property type="entry name" value="TRANSMEMBRANE PROTEIN"/>
    <property type="match status" value="1"/>
</dbReference>
<keyword evidence="3" id="KW-1185">Reference proteome</keyword>
<evidence type="ECO:0000256" key="1">
    <source>
        <dbReference type="SAM" id="Phobius"/>
    </source>
</evidence>
<dbReference type="AlphaFoldDB" id="A0A2I0B0B9"/>
<accession>A0A2I0B0B9</accession>
<gene>
    <name evidence="2" type="ORF">AXF42_Ash006127</name>
</gene>
<proteinExistence type="predicted"/>
<keyword evidence="1" id="KW-0472">Membrane</keyword>
<dbReference type="Proteomes" id="UP000236161">
    <property type="component" value="Unassembled WGS sequence"/>
</dbReference>
<feature type="transmembrane region" description="Helical" evidence="1">
    <location>
        <begin position="45"/>
        <end position="69"/>
    </location>
</feature>
<evidence type="ECO:0000313" key="2">
    <source>
        <dbReference type="EMBL" id="PKA61230.1"/>
    </source>
</evidence>
<dbReference type="OrthoDB" id="694243at2759"/>
<evidence type="ECO:0000313" key="3">
    <source>
        <dbReference type="Proteomes" id="UP000236161"/>
    </source>
</evidence>